<dbReference type="RefSeq" id="WP_166273304.1">
    <property type="nucleotide sequence ID" value="NZ_JAAFGS010000002.1"/>
</dbReference>
<comment type="caution">
    <text evidence="1">The sequence shown here is derived from an EMBL/GenBank/DDBJ whole genome shotgun (WGS) entry which is preliminary data.</text>
</comment>
<dbReference type="EMBL" id="JAAFGS010000002">
    <property type="protein sequence ID" value="NGZ74980.1"/>
    <property type="molecule type" value="Genomic_DNA"/>
</dbReference>
<evidence type="ECO:0000313" key="1">
    <source>
        <dbReference type="EMBL" id="NGZ74980.1"/>
    </source>
</evidence>
<accession>A0ABX0F3H5</accession>
<dbReference type="Proteomes" id="UP000800303">
    <property type="component" value="Unassembled WGS sequence"/>
</dbReference>
<protein>
    <recommendedName>
        <fullName evidence="3">Helix-turn-helix domain-containing protein</fullName>
    </recommendedName>
</protein>
<evidence type="ECO:0000313" key="2">
    <source>
        <dbReference type="Proteomes" id="UP000800303"/>
    </source>
</evidence>
<organism evidence="1 2">
    <name type="scientific">Saccharibacillus alkalitolerans</name>
    <dbReference type="NCBI Taxonomy" id="2705290"/>
    <lineage>
        <taxon>Bacteria</taxon>
        <taxon>Bacillati</taxon>
        <taxon>Bacillota</taxon>
        <taxon>Bacilli</taxon>
        <taxon>Bacillales</taxon>
        <taxon>Paenibacillaceae</taxon>
        <taxon>Saccharibacillus</taxon>
    </lineage>
</organism>
<reference evidence="1 2" key="1">
    <citation type="submission" date="2020-01" db="EMBL/GenBank/DDBJ databases">
        <title>Polyphasic characterisation and genomic insights into a novel alkali tolerant bacterium VR-M41.</title>
        <authorList>
            <person name="Vemuluri V.R."/>
        </authorList>
    </citation>
    <scope>NUCLEOTIDE SEQUENCE [LARGE SCALE GENOMIC DNA]</scope>
    <source>
        <strain evidence="1 2">VR-M41</strain>
    </source>
</reference>
<proteinExistence type="predicted"/>
<evidence type="ECO:0008006" key="3">
    <source>
        <dbReference type="Google" id="ProtNLM"/>
    </source>
</evidence>
<sequence length="191" mass="22065">MGSLKQKDSSYDGLKNRIIKKMRISETDADTLVQAHILKLRAERKLQQAQAKLSPEIQDEFSKTIEDGDVQEEIQRVVSELEREEEISNPNKRAAPKYFTVREVSKYKGITPQQVRRNCIAGKYKAEQVAGEHSSWRISSEQFESEEGFQDFLQERNKIAERTAQAAKMAIELWRDGRNGIPEKDLDDHEQ</sequence>
<name>A0ABX0F3H5_9BACL</name>
<keyword evidence="2" id="KW-1185">Reference proteome</keyword>
<gene>
    <name evidence="1" type="ORF">GYN08_06595</name>
</gene>